<reference evidence="1 2" key="1">
    <citation type="submission" date="2012-02" db="EMBL/GenBank/DDBJ databases">
        <title>Whole genome shotgun sequence of Mobilicoccus pelagius NBRC 104925.</title>
        <authorList>
            <person name="Yoshida Y."/>
            <person name="Hosoyama A."/>
            <person name="Tsuchikane K."/>
            <person name="Katsumata H."/>
            <person name="Yamazaki S."/>
            <person name="Fujita N."/>
        </authorList>
    </citation>
    <scope>NUCLEOTIDE SEQUENCE [LARGE SCALE GENOMIC DNA]</scope>
    <source>
        <strain evidence="1 2">NBRC 104925</strain>
    </source>
</reference>
<dbReference type="AlphaFoldDB" id="H5UTH4"/>
<dbReference type="Proteomes" id="UP000004367">
    <property type="component" value="Unassembled WGS sequence"/>
</dbReference>
<dbReference type="STRING" id="1089455.MOPEL_096_00390"/>
<accession>H5UTH4</accession>
<comment type="caution">
    <text evidence="1">The sequence shown here is derived from an EMBL/GenBank/DDBJ whole genome shotgun (WGS) entry which is preliminary data.</text>
</comment>
<dbReference type="InterPro" id="IPR022292">
    <property type="entry name" value="CHP03843"/>
</dbReference>
<organism evidence="1 2">
    <name type="scientific">Mobilicoccus pelagius NBRC 104925</name>
    <dbReference type="NCBI Taxonomy" id="1089455"/>
    <lineage>
        <taxon>Bacteria</taxon>
        <taxon>Bacillati</taxon>
        <taxon>Actinomycetota</taxon>
        <taxon>Actinomycetes</taxon>
        <taxon>Micrococcales</taxon>
        <taxon>Dermatophilaceae</taxon>
        <taxon>Mobilicoccus</taxon>
    </lineage>
</organism>
<evidence type="ECO:0000313" key="1">
    <source>
        <dbReference type="EMBL" id="GAB49032.1"/>
    </source>
</evidence>
<sequence>MTEATHEVPSVAGLARAAADHPLEIVGRLLDASNAVFFGHLGPTPVAYKPIRGERPLWDFPTGCLAHRERAAYFLDAAGGFGIIPPTILYDGPAGPGVVQWWITDPAALTPADEDELDDHDDAFDDAFDDAETAAEDDDDEETDGYLDEEEIDDSLFAFVPPGGEAPGWLPVFAGELPDGRPVVFAHADTPELRSVAVLDAILNNGDRKGSHLRRAPGGYLWGIDHGVSLHTDPKLRTVLWGWAGEPLTTTDLARVRAVRDALAPGERRAELAELLTGAELDALTARVDRLLTERVHPSPSPGWPAVPWPVL</sequence>
<dbReference type="EMBL" id="BAFE01000073">
    <property type="protein sequence ID" value="GAB49032.1"/>
    <property type="molecule type" value="Genomic_DNA"/>
</dbReference>
<protein>
    <recommendedName>
        <fullName evidence="3">Phosphatidylinositol 3-and 4-kinase family protein</fullName>
    </recommendedName>
</protein>
<name>H5UTH4_9MICO</name>
<dbReference type="NCBIfam" id="TIGR03843">
    <property type="entry name" value="SCO1664 family protein"/>
    <property type="match status" value="1"/>
</dbReference>
<dbReference type="OrthoDB" id="3423180at2"/>
<proteinExistence type="predicted"/>
<dbReference type="eggNOG" id="COG5032">
    <property type="taxonomic scope" value="Bacteria"/>
</dbReference>
<keyword evidence="2" id="KW-1185">Reference proteome</keyword>
<gene>
    <name evidence="1" type="ORF">MOPEL_096_00390</name>
</gene>
<evidence type="ECO:0008006" key="3">
    <source>
        <dbReference type="Google" id="ProtNLM"/>
    </source>
</evidence>
<dbReference type="RefSeq" id="WP_009482930.1">
    <property type="nucleotide sequence ID" value="NZ_BAFE01000073.1"/>
</dbReference>
<evidence type="ECO:0000313" key="2">
    <source>
        <dbReference type="Proteomes" id="UP000004367"/>
    </source>
</evidence>